<accession>A0AAV2R9A4</accession>
<dbReference type="Pfam" id="PF13843">
    <property type="entry name" value="DDE_Tnp_1_7"/>
    <property type="match status" value="1"/>
</dbReference>
<feature type="non-terminal residue" evidence="2">
    <location>
        <position position="1"/>
    </location>
</feature>
<evidence type="ECO:0000313" key="2">
    <source>
        <dbReference type="EMBL" id="CAL4115843.1"/>
    </source>
</evidence>
<dbReference type="EMBL" id="CAXKWB010016275">
    <property type="protein sequence ID" value="CAL4115843.1"/>
    <property type="molecule type" value="Genomic_DNA"/>
</dbReference>
<dbReference type="PANTHER" id="PTHR46599">
    <property type="entry name" value="PIGGYBAC TRANSPOSABLE ELEMENT-DERIVED PROTEIN 4"/>
    <property type="match status" value="1"/>
</dbReference>
<reference evidence="2 3" key="1">
    <citation type="submission" date="2024-05" db="EMBL/GenBank/DDBJ databases">
        <authorList>
            <person name="Wallberg A."/>
        </authorList>
    </citation>
    <scope>NUCLEOTIDE SEQUENCE [LARGE SCALE GENOMIC DNA]</scope>
</reference>
<organism evidence="2 3">
    <name type="scientific">Meganyctiphanes norvegica</name>
    <name type="common">Northern krill</name>
    <name type="synonym">Thysanopoda norvegica</name>
    <dbReference type="NCBI Taxonomy" id="48144"/>
    <lineage>
        <taxon>Eukaryota</taxon>
        <taxon>Metazoa</taxon>
        <taxon>Ecdysozoa</taxon>
        <taxon>Arthropoda</taxon>
        <taxon>Crustacea</taxon>
        <taxon>Multicrustacea</taxon>
        <taxon>Malacostraca</taxon>
        <taxon>Eumalacostraca</taxon>
        <taxon>Eucarida</taxon>
        <taxon>Euphausiacea</taxon>
        <taxon>Euphausiidae</taxon>
        <taxon>Meganyctiphanes</taxon>
    </lineage>
</organism>
<comment type="caution">
    <text evidence="2">The sequence shown here is derived from an EMBL/GenBank/DDBJ whole genome shotgun (WGS) entry which is preliminary data.</text>
</comment>
<evidence type="ECO:0000259" key="1">
    <source>
        <dbReference type="Pfam" id="PF13843"/>
    </source>
</evidence>
<dbReference type="PANTHER" id="PTHR46599:SF3">
    <property type="entry name" value="PIGGYBAC TRANSPOSABLE ELEMENT-DERIVED PROTEIN 4"/>
    <property type="match status" value="1"/>
</dbReference>
<protein>
    <recommendedName>
        <fullName evidence="1">PiggyBac transposable element-derived protein domain-containing protein</fullName>
    </recommendedName>
</protein>
<dbReference type="AlphaFoldDB" id="A0AAV2R9A4"/>
<name>A0AAV2R9A4_MEGNR</name>
<proteinExistence type="predicted"/>
<dbReference type="Proteomes" id="UP001497623">
    <property type="component" value="Unassembled WGS sequence"/>
</dbReference>
<sequence length="376" mass="44214">PVFCAQVMSRNRFLSIQKFLRFSDPDEVDKKNPRTRIEPFLNLLRKRCQMVLHPGSEVVVDESLLLWKGLLKFKQCNRSKRARFGIKVYFNCPADEKWQGYSWAFEIFYGKESNLAVPPDADHLGKSEKAVVHMMLGLLGTWRQVYADNWFCSLALAEYLYTKRQTYLTGIVREGRGPPQFLQDERLHKKSSSFVRKDHVLVCKYEDRKTIYSITTMYEARVLEKMKSYFRGHTFWKLPLQINHYNKSMGAVDLCDQLLQPYSAGRRSLAWFKKLGLHMIDRMVLNSYKLHMNTHVDTYKKTSMEFIIDVVSQVLKKHSPGAKKIIEKHEKVLKDRSDNRILFKQQFRLAELTSQLLFQHQGTALLMRGHQITDTF</sequence>
<gene>
    <name evidence="2" type="ORF">MNOR_LOCUS20773</name>
</gene>
<keyword evidence="3" id="KW-1185">Reference proteome</keyword>
<feature type="domain" description="PiggyBac transposable element-derived protein" evidence="1">
    <location>
        <begin position="5"/>
        <end position="288"/>
    </location>
</feature>
<evidence type="ECO:0000313" key="3">
    <source>
        <dbReference type="Proteomes" id="UP001497623"/>
    </source>
</evidence>
<dbReference type="InterPro" id="IPR029526">
    <property type="entry name" value="PGBD"/>
</dbReference>